<evidence type="ECO:0000313" key="5">
    <source>
        <dbReference type="EMBL" id="OAF71967.1"/>
    </source>
</evidence>
<feature type="domain" description="Nucleoside diphosphate kinase-like" evidence="4">
    <location>
        <begin position="529"/>
        <end position="664"/>
    </location>
</feature>
<protein>
    <submittedName>
        <fullName evidence="5">NME/NM23 family member 8</fullName>
    </submittedName>
</protein>
<organism evidence="5 6">
    <name type="scientific">Intoshia linei</name>
    <dbReference type="NCBI Taxonomy" id="1819745"/>
    <lineage>
        <taxon>Eukaryota</taxon>
        <taxon>Metazoa</taxon>
        <taxon>Spiralia</taxon>
        <taxon>Lophotrochozoa</taxon>
        <taxon>Mesozoa</taxon>
        <taxon>Orthonectida</taxon>
        <taxon>Rhopaluridae</taxon>
        <taxon>Intoshia</taxon>
    </lineage>
</organism>
<dbReference type="PRINTS" id="PR01243">
    <property type="entry name" value="NUCDPKINASE"/>
</dbReference>
<dbReference type="AlphaFoldDB" id="A0A177BCE5"/>
<name>A0A177BCE5_9BILA</name>
<sequence length="965" mass="109183">MFNVSNTITKSQKKRSGNIKIKAKRCSDFSRLEKSLEKLIRVPNIKSIIGRYLANGMGHCTSHIENLQAPHPSKNVLVPKNFDFRTVTDSYFESDVFVDESYDEPIIKKVTGVSSCILPQRCNCCLCFLKRHAYTLIPSLNVAMTNEIADSSSPSSGVLVGIIRGCDCPILIKTVKEKLSDEMRVMDGVFDRIAVKDPEVDISFSDMDNTICTDGEIIILDPISNLLLTDISDDPSSNVPTIAILKPDVVKQGKVDEILNKIIEKNFEIADRVDKTLTEEEARELYKNKSEMPEFEKLIEFMTSGPIVALLICRKDNENAIEEWRKILGPTIIEDAKIEQPDSLRAQYGTENIMNALHGSSSINDARSELGFFFPKYIEKAKELQKMPDRTIAIIRPTAFKTFKDEILKSIEESGFTIAIQKTMLLTQDQLDMLYGHVKEKPEIYDELQKEMLSGESLVLGLAKKDAIQNWRNLIGPMDSEFCQENTETTDKKLRETFAIENSKINPLHGADSCETAEKEYNMFFKEEKTIALIKPGHKEDDEIINEIKNSGFSILSSEKKEISLSIAETIYENCKDRDYYEDLLSYMTNGKTLVMLLSKNNAVNDWREKMGNVDPKIAKTENVDSIRAKYGDDVLKNVVHGSSNLDRAKKELKLLLGNTSEFLEKFEKDSSAQTEEKVNNEENRDMEDEKVQGDKKSTDGVEPEETIENFENELKTETDPEKVDDTDVENPDQTNIDKDTQENTADQEVLTKDEQIDDTTVENTDVKTVNDTDIIQETKKEQDKKNEADMIEETTPEKQDDNEPAIVENEMSEKKQETDIDKENEITEPVENKDGTNLELETKSSLNQENVEKVESKSQDANSGTKDVKEESIKDQTNNDNESLKSEKRSVKSIKSNKSLKSNKSVKSTKSNKSKTSMKSNSSIKERIKPDKSSQGSVKNVQDEKSESIKSKKSNVSKKKSKKT</sequence>
<reference evidence="5 6" key="1">
    <citation type="submission" date="2016-04" db="EMBL/GenBank/DDBJ databases">
        <title>The genome of Intoshia linei affirms orthonectids as highly simplified spiralians.</title>
        <authorList>
            <person name="Mikhailov K.V."/>
            <person name="Slusarev G.S."/>
            <person name="Nikitin M.A."/>
            <person name="Logacheva M.D."/>
            <person name="Penin A."/>
            <person name="Aleoshin V."/>
            <person name="Panchin Y.V."/>
        </authorList>
    </citation>
    <scope>NUCLEOTIDE SEQUENCE [LARGE SCALE GENOMIC DNA]</scope>
    <source>
        <strain evidence="5">Intl2013</strain>
        <tissue evidence="5">Whole animal</tissue>
    </source>
</reference>
<dbReference type="EMBL" id="LWCA01000012">
    <property type="protein sequence ID" value="OAF71967.1"/>
    <property type="molecule type" value="Genomic_DNA"/>
</dbReference>
<dbReference type="GO" id="GO:0006183">
    <property type="term" value="P:GTP biosynthetic process"/>
    <property type="evidence" value="ECO:0007669"/>
    <property type="project" value="InterPro"/>
</dbReference>
<feature type="compositionally biased region" description="Acidic residues" evidence="3">
    <location>
        <begin position="702"/>
        <end position="712"/>
    </location>
</feature>
<dbReference type="GO" id="GO:0004550">
    <property type="term" value="F:nucleoside diphosphate kinase activity"/>
    <property type="evidence" value="ECO:0007669"/>
    <property type="project" value="InterPro"/>
</dbReference>
<feature type="compositionally biased region" description="Basic residues" evidence="3">
    <location>
        <begin position="952"/>
        <end position="965"/>
    </location>
</feature>
<comment type="similarity">
    <text evidence="1 2">Belongs to the NDK family.</text>
</comment>
<evidence type="ECO:0000256" key="2">
    <source>
        <dbReference type="RuleBase" id="RU004011"/>
    </source>
</evidence>
<dbReference type="InterPro" id="IPR001564">
    <property type="entry name" value="Nucleoside_diP_kinase"/>
</dbReference>
<proteinExistence type="inferred from homology"/>
<dbReference type="SMART" id="SM00562">
    <property type="entry name" value="NDK"/>
    <property type="match status" value="3"/>
</dbReference>
<dbReference type="PANTHER" id="PTHR46135:SF3">
    <property type="entry name" value="NME_NM23 FAMILY MEMBER 8"/>
    <property type="match status" value="1"/>
</dbReference>
<dbReference type="GO" id="GO:0006228">
    <property type="term" value="P:UTP biosynthetic process"/>
    <property type="evidence" value="ECO:0007669"/>
    <property type="project" value="InterPro"/>
</dbReference>
<evidence type="ECO:0000259" key="4">
    <source>
        <dbReference type="SMART" id="SM00562"/>
    </source>
</evidence>
<dbReference type="SUPFAM" id="SSF54919">
    <property type="entry name" value="Nucleoside diphosphate kinase, NDK"/>
    <property type="match status" value="3"/>
</dbReference>
<feature type="compositionally biased region" description="Basic and acidic residues" evidence="3">
    <location>
        <begin position="942"/>
        <end position="951"/>
    </location>
</feature>
<keyword evidence="6" id="KW-1185">Reference proteome</keyword>
<comment type="caution">
    <text evidence="1">Lacks conserved residue(s) required for the propagation of feature annotation.</text>
</comment>
<evidence type="ECO:0000256" key="1">
    <source>
        <dbReference type="PROSITE-ProRule" id="PRU00706"/>
    </source>
</evidence>
<dbReference type="GO" id="GO:0006241">
    <property type="term" value="P:CTP biosynthetic process"/>
    <property type="evidence" value="ECO:0007669"/>
    <property type="project" value="InterPro"/>
</dbReference>
<feature type="domain" description="Nucleoside diphosphate kinase-like" evidence="4">
    <location>
        <begin position="241"/>
        <end position="381"/>
    </location>
</feature>
<evidence type="ECO:0000256" key="3">
    <source>
        <dbReference type="SAM" id="MobiDB-lite"/>
    </source>
</evidence>
<feature type="compositionally biased region" description="Basic and acidic residues" evidence="3">
    <location>
        <begin position="667"/>
        <end position="700"/>
    </location>
</feature>
<evidence type="ECO:0000313" key="6">
    <source>
        <dbReference type="Proteomes" id="UP000078046"/>
    </source>
</evidence>
<dbReference type="InterPro" id="IPR034907">
    <property type="entry name" value="NDK-like_dom"/>
</dbReference>
<feature type="compositionally biased region" description="Low complexity" evidence="3">
    <location>
        <begin position="894"/>
        <end position="924"/>
    </location>
</feature>
<feature type="compositionally biased region" description="Basic and acidic residues" evidence="3">
    <location>
        <begin position="765"/>
        <end position="789"/>
    </location>
</feature>
<comment type="caution">
    <text evidence="5">The sequence shown here is derived from an EMBL/GenBank/DDBJ whole genome shotgun (WGS) entry which is preliminary data.</text>
</comment>
<feature type="compositionally biased region" description="Basic and acidic residues" evidence="3">
    <location>
        <begin position="713"/>
        <end position="726"/>
    </location>
</feature>
<dbReference type="InterPro" id="IPR051766">
    <property type="entry name" value="TXND_domain-containing"/>
</dbReference>
<dbReference type="CDD" id="cd04416">
    <property type="entry name" value="NDPk_TX"/>
    <property type="match status" value="1"/>
</dbReference>
<dbReference type="Gene3D" id="3.30.70.141">
    <property type="entry name" value="Nucleoside diphosphate kinase-like domain"/>
    <property type="match status" value="3"/>
</dbReference>
<dbReference type="PROSITE" id="PS51374">
    <property type="entry name" value="NDPK_LIKE"/>
    <property type="match status" value="3"/>
</dbReference>
<dbReference type="PANTHER" id="PTHR46135">
    <property type="entry name" value="NME/NM23 FAMILY MEMBER 8"/>
    <property type="match status" value="1"/>
</dbReference>
<dbReference type="Proteomes" id="UP000078046">
    <property type="component" value="Unassembled WGS sequence"/>
</dbReference>
<dbReference type="InterPro" id="IPR036850">
    <property type="entry name" value="NDK-like_dom_sf"/>
</dbReference>
<accession>A0A177BCE5</accession>
<feature type="compositionally biased region" description="Basic and acidic residues" evidence="3">
    <location>
        <begin position="812"/>
        <end position="843"/>
    </location>
</feature>
<dbReference type="OrthoDB" id="10263751at2759"/>
<feature type="domain" description="Nucleoside diphosphate kinase-like" evidence="4">
    <location>
        <begin position="388"/>
        <end position="528"/>
    </location>
</feature>
<dbReference type="Pfam" id="PF00334">
    <property type="entry name" value="NDK"/>
    <property type="match status" value="2"/>
</dbReference>
<gene>
    <name evidence="5" type="ORF">A3Q56_00258</name>
</gene>
<feature type="region of interest" description="Disordered" evidence="3">
    <location>
        <begin position="667"/>
        <end position="965"/>
    </location>
</feature>